<organism evidence="1">
    <name type="scientific">Tanacetum cinerariifolium</name>
    <name type="common">Dalmatian daisy</name>
    <name type="synonym">Chrysanthemum cinerariifolium</name>
    <dbReference type="NCBI Taxonomy" id="118510"/>
    <lineage>
        <taxon>Eukaryota</taxon>
        <taxon>Viridiplantae</taxon>
        <taxon>Streptophyta</taxon>
        <taxon>Embryophyta</taxon>
        <taxon>Tracheophyta</taxon>
        <taxon>Spermatophyta</taxon>
        <taxon>Magnoliopsida</taxon>
        <taxon>eudicotyledons</taxon>
        <taxon>Gunneridae</taxon>
        <taxon>Pentapetalae</taxon>
        <taxon>asterids</taxon>
        <taxon>campanulids</taxon>
        <taxon>Asterales</taxon>
        <taxon>Asteraceae</taxon>
        <taxon>Asteroideae</taxon>
        <taxon>Anthemideae</taxon>
        <taxon>Anthemidinae</taxon>
        <taxon>Tanacetum</taxon>
    </lineage>
</organism>
<name>A0A699IXQ3_TANCI</name>
<proteinExistence type="predicted"/>
<comment type="caution">
    <text evidence="1">The sequence shown here is derived from an EMBL/GenBank/DDBJ whole genome shotgun (WGS) entry which is preliminary data.</text>
</comment>
<protein>
    <submittedName>
        <fullName evidence="1">Ankyrin repeat family protein</fullName>
    </submittedName>
</protein>
<dbReference type="AlphaFoldDB" id="A0A699IXQ3"/>
<dbReference type="EMBL" id="BKCJ010346463">
    <property type="protein sequence ID" value="GEZ94975.1"/>
    <property type="molecule type" value="Genomic_DNA"/>
</dbReference>
<accession>A0A699IXQ3</accession>
<feature type="non-terminal residue" evidence="1">
    <location>
        <position position="333"/>
    </location>
</feature>
<gene>
    <name evidence="1" type="ORF">Tci_566948</name>
</gene>
<reference evidence="1" key="1">
    <citation type="journal article" date="2019" name="Sci. Rep.">
        <title>Draft genome of Tanacetum cinerariifolium, the natural source of mosquito coil.</title>
        <authorList>
            <person name="Yamashiro T."/>
            <person name="Shiraishi A."/>
            <person name="Satake H."/>
            <person name="Nakayama K."/>
        </authorList>
    </citation>
    <scope>NUCLEOTIDE SEQUENCE</scope>
</reference>
<evidence type="ECO:0000313" key="1">
    <source>
        <dbReference type="EMBL" id="GEZ94975.1"/>
    </source>
</evidence>
<sequence length="333" mass="39233">MDVPKRITLSEITDNLYKQLKVDTYDRLKLEVHYRTGSPWFPVTEIQNDKDLSVFISETSKTRLPLCVSRSLAWYAQADKVDGERQKDYATVFVEYNGKWDYDGNKCFFKNSKSSTIFVPKRITLLEIFDILYEHLEVDKKLYCFDLKVQHGTKYPSQIKNNQDLSVFISKTSETKLSLFVTRMYDHQMSSDVAGERRKDHVTLFVVYDGKWEYDNKEWFFKNSKGSMLVVPKHITLSEITDILYDKFNVNKLLYHLMLEVHWIGSPWYPVIKIKNDKDLSVFISETSKTKLPLCVTWLKKNKTTVVNQLKKDKTDVVTHLKDESDVDEKRQK</sequence>